<feature type="transmembrane region" description="Helical" evidence="1">
    <location>
        <begin position="163"/>
        <end position="184"/>
    </location>
</feature>
<protein>
    <recommendedName>
        <fullName evidence="2">STT3/PglB/AglB core domain-containing protein</fullName>
    </recommendedName>
</protein>
<feature type="transmembrane region" description="Helical" evidence="1">
    <location>
        <begin position="121"/>
        <end position="142"/>
    </location>
</feature>
<feature type="transmembrane region" description="Helical" evidence="1">
    <location>
        <begin position="371"/>
        <end position="392"/>
    </location>
</feature>
<keyword evidence="1" id="KW-0812">Transmembrane</keyword>
<keyword evidence="1" id="KW-1133">Transmembrane helix</keyword>
<proteinExistence type="predicted"/>
<keyword evidence="1" id="KW-0472">Membrane</keyword>
<dbReference type="STRING" id="1592317.DPF_0976"/>
<feature type="transmembrane region" description="Helical" evidence="1">
    <location>
        <begin position="65"/>
        <end position="86"/>
    </location>
</feature>
<feature type="transmembrane region" description="Helical" evidence="1">
    <location>
        <begin position="322"/>
        <end position="341"/>
    </location>
</feature>
<evidence type="ECO:0000313" key="4">
    <source>
        <dbReference type="Proteomes" id="UP000095200"/>
    </source>
</evidence>
<feature type="transmembrane region" description="Helical" evidence="1">
    <location>
        <begin position="190"/>
        <end position="206"/>
    </location>
</feature>
<feature type="transmembrane region" description="Helical" evidence="1">
    <location>
        <begin position="399"/>
        <end position="415"/>
    </location>
</feature>
<sequence>MCLRLVELPFWNPAFLQIDGEKLMATHDAYFWMAGAQGTSWATDRALMELLRILHTITAAPMGNIAFYLPVILAPLAGLPLCYLAWKQDMPEAGMGAGIMGTGCLGYLLRTRLGFCDTDPFALFIPALMGTALILWASPLVRSSWLTDAKGTPLPQQSSRKRFLAMATQTILLGLVGRVCFWLYYQSNYIILSFIGICMLVVIILARPGTRQTALFGLLCLYAVAFGGWIGLGGAFFLTALFLYFPDIARSPKKGWFLLVLFGLAICFITGLHNQAWTILSKLIALTKPSSVYPPSTNTTLLLPSVLQSIREVQNVDLPNLYSRISGNGVLFWLGFGAYLYLIWKKPLFLTFAPILVFSVFSFKLGNRFTMYGGIVWGVALCFGLSTLLKAWGVQSGKRFLAQVILIVIIVWPIWDVTNSLRPSPILPRVYAQTFKDLAQTSPKKARLWQWWDYGYAAQYYAGRMSFADGGLHDGPWLYPLALVHSTDSPAQAARMIRFTTADQQNTFEQNSSQPRQERLQWSVPSYLSHPTAGLEALGPHQAENLVNSMRTTPLEVNVGMPPQYFVVSWENLRLAYWISYFGNWDLLTGKASPGRIQRMRGSIQLDMQNGVIKSTRQAIPLDSLDIVSDKGPQHRTWSNGKGLHAIFNQLSQEIYVMDGKMYRSMMIQMLISPPEHFAPYFQLVVDHYPWARAYLVTNAP</sequence>
<dbReference type="Pfam" id="PF21436">
    <property type="entry name" value="STT3-PglB_core"/>
    <property type="match status" value="1"/>
</dbReference>
<feature type="transmembrane region" description="Helical" evidence="1">
    <location>
        <begin position="93"/>
        <end position="109"/>
    </location>
</feature>
<dbReference type="InterPro" id="IPR048999">
    <property type="entry name" value="STT3-PglB_core"/>
</dbReference>
<accession>A0A194AG16</accession>
<gene>
    <name evidence="3" type="ORF">DPF_0976</name>
</gene>
<feature type="domain" description="STT3/PglB/AglB core" evidence="2">
    <location>
        <begin position="448"/>
        <end position="588"/>
    </location>
</feature>
<reference evidence="4" key="1">
    <citation type="submission" date="2016-06" db="EMBL/GenBank/DDBJ databases">
        <title>Draft genome sequence of Desulfoplanes formicivorans strain Pf12B.</title>
        <authorList>
            <person name="Watanabe M."/>
            <person name="Kojima H."/>
            <person name="Fukui M."/>
        </authorList>
    </citation>
    <scope>NUCLEOTIDE SEQUENCE [LARGE SCALE GENOMIC DNA]</scope>
    <source>
        <strain evidence="4">Pf12B</strain>
    </source>
</reference>
<keyword evidence="4" id="KW-1185">Reference proteome</keyword>
<dbReference type="AlphaFoldDB" id="A0A194AG16"/>
<evidence type="ECO:0000313" key="3">
    <source>
        <dbReference type="EMBL" id="GAU08273.1"/>
    </source>
</evidence>
<organism evidence="3 4">
    <name type="scientific">Desulfoplanes formicivorans</name>
    <dbReference type="NCBI Taxonomy" id="1592317"/>
    <lineage>
        <taxon>Bacteria</taxon>
        <taxon>Pseudomonadati</taxon>
        <taxon>Thermodesulfobacteriota</taxon>
        <taxon>Desulfovibrionia</taxon>
        <taxon>Desulfovibrionales</taxon>
        <taxon>Desulfoplanaceae</taxon>
        <taxon>Desulfoplanes</taxon>
    </lineage>
</organism>
<evidence type="ECO:0000256" key="1">
    <source>
        <dbReference type="SAM" id="Phobius"/>
    </source>
</evidence>
<dbReference type="EMBL" id="BDFE01000015">
    <property type="protein sequence ID" value="GAU08273.1"/>
    <property type="molecule type" value="Genomic_DNA"/>
</dbReference>
<feature type="transmembrane region" description="Helical" evidence="1">
    <location>
        <begin position="218"/>
        <end position="244"/>
    </location>
</feature>
<dbReference type="Proteomes" id="UP000095200">
    <property type="component" value="Unassembled WGS sequence"/>
</dbReference>
<dbReference type="Gene3D" id="3.40.1380.40">
    <property type="match status" value="1"/>
</dbReference>
<evidence type="ECO:0000259" key="2">
    <source>
        <dbReference type="Pfam" id="PF21436"/>
    </source>
</evidence>
<feature type="transmembrane region" description="Helical" evidence="1">
    <location>
        <begin position="256"/>
        <end position="280"/>
    </location>
</feature>
<name>A0A194AG16_9BACT</name>
<comment type="caution">
    <text evidence="3">The sequence shown here is derived from an EMBL/GenBank/DDBJ whole genome shotgun (WGS) entry which is preliminary data.</text>
</comment>